<feature type="signal peptide" evidence="2">
    <location>
        <begin position="1"/>
        <end position="21"/>
    </location>
</feature>
<dbReference type="WBParaSite" id="L893_g25647.t1">
    <property type="protein sequence ID" value="L893_g25647.t1"/>
    <property type="gene ID" value="L893_g25647"/>
</dbReference>
<organism evidence="3 4">
    <name type="scientific">Steinernema glaseri</name>
    <dbReference type="NCBI Taxonomy" id="37863"/>
    <lineage>
        <taxon>Eukaryota</taxon>
        <taxon>Metazoa</taxon>
        <taxon>Ecdysozoa</taxon>
        <taxon>Nematoda</taxon>
        <taxon>Chromadorea</taxon>
        <taxon>Rhabditida</taxon>
        <taxon>Tylenchina</taxon>
        <taxon>Panagrolaimomorpha</taxon>
        <taxon>Strongyloidoidea</taxon>
        <taxon>Steinernematidae</taxon>
        <taxon>Steinernema</taxon>
    </lineage>
</organism>
<sequence length="70" mass="8037">MEMSVLRIFFCCLLALDKAYDLYFQNTTEWSLPSASSNYTIPEVESTEEGEEVNVSDIPATTKEPYRPHK</sequence>
<proteinExistence type="predicted"/>
<feature type="region of interest" description="Disordered" evidence="1">
    <location>
        <begin position="41"/>
        <end position="70"/>
    </location>
</feature>
<accession>A0A1I7ZEV1</accession>
<keyword evidence="3" id="KW-1185">Reference proteome</keyword>
<keyword evidence="2" id="KW-0732">Signal</keyword>
<dbReference type="AlphaFoldDB" id="A0A1I7ZEV1"/>
<reference evidence="4" key="1">
    <citation type="submission" date="2016-11" db="UniProtKB">
        <authorList>
            <consortium name="WormBaseParasite"/>
        </authorList>
    </citation>
    <scope>IDENTIFICATION</scope>
</reference>
<feature type="chain" id="PRO_5009313364" evidence="2">
    <location>
        <begin position="22"/>
        <end position="70"/>
    </location>
</feature>
<evidence type="ECO:0000313" key="4">
    <source>
        <dbReference type="WBParaSite" id="L893_g25647.t1"/>
    </source>
</evidence>
<evidence type="ECO:0000256" key="1">
    <source>
        <dbReference type="SAM" id="MobiDB-lite"/>
    </source>
</evidence>
<feature type="compositionally biased region" description="Acidic residues" evidence="1">
    <location>
        <begin position="45"/>
        <end position="54"/>
    </location>
</feature>
<evidence type="ECO:0000313" key="3">
    <source>
        <dbReference type="Proteomes" id="UP000095287"/>
    </source>
</evidence>
<evidence type="ECO:0000256" key="2">
    <source>
        <dbReference type="SAM" id="SignalP"/>
    </source>
</evidence>
<name>A0A1I7ZEV1_9BILA</name>
<protein>
    <submittedName>
        <fullName evidence="4">Secreted protein</fullName>
    </submittedName>
</protein>
<dbReference type="Proteomes" id="UP000095287">
    <property type="component" value="Unplaced"/>
</dbReference>